<evidence type="ECO:0000313" key="2">
    <source>
        <dbReference type="Proteomes" id="UP000011820"/>
    </source>
</evidence>
<dbReference type="Proteomes" id="UP000011820">
    <property type="component" value="Chromosome"/>
</dbReference>
<name>A0ABM5NEZ8_LIBAS</name>
<dbReference type="SUPFAM" id="SSF48576">
    <property type="entry name" value="Terpenoid synthases"/>
    <property type="match status" value="1"/>
</dbReference>
<evidence type="ECO:0000313" key="1">
    <source>
        <dbReference type="EMBL" id="AGH16402.1"/>
    </source>
</evidence>
<reference evidence="1 2" key="1">
    <citation type="journal article" date="2013" name="Genome Announc.">
        <title>Complete Genome Sequence of a Chinese Strain of 'Candidatus Liberibacter asiaticus'.</title>
        <authorList>
            <person name="Lin H."/>
            <person name="Han C.S."/>
            <person name="Liu B."/>
            <person name="Lou B."/>
            <person name="Bai X."/>
            <person name="Deng C."/>
            <person name="Civerolo E.L."/>
            <person name="Gupta G."/>
        </authorList>
    </citation>
    <scope>NUCLEOTIDE SEQUENCE [LARGE SCALE GENOMIC DNA]</scope>
    <source>
        <strain evidence="2">gxpsy</strain>
    </source>
</reference>
<proteinExistence type="predicted"/>
<dbReference type="Pfam" id="PF00494">
    <property type="entry name" value="SQS_PSY"/>
    <property type="match status" value="1"/>
</dbReference>
<dbReference type="InterPro" id="IPR002060">
    <property type="entry name" value="Squ/phyt_synthse"/>
</dbReference>
<keyword evidence="2" id="KW-1185">Reference proteome</keyword>
<dbReference type="InterPro" id="IPR008949">
    <property type="entry name" value="Isoprenoid_synthase_dom_sf"/>
</dbReference>
<dbReference type="RefSeq" id="WP_012778381.1">
    <property type="nucleotide sequence ID" value="NC_020549.1"/>
</dbReference>
<dbReference type="EMBL" id="CP004005">
    <property type="protein sequence ID" value="AGH16402.1"/>
    <property type="molecule type" value="Genomic_DNA"/>
</dbReference>
<accession>A0ABM5NEZ8</accession>
<dbReference type="Gene3D" id="1.10.600.10">
    <property type="entry name" value="Farnesyl Diphosphate Synthase"/>
    <property type="match status" value="1"/>
</dbReference>
<dbReference type="GeneID" id="93076406"/>
<organism evidence="1 2">
    <name type="scientific">Candidatus Liberibacter asiaticus str. gxpsy</name>
    <dbReference type="NCBI Taxonomy" id="1174529"/>
    <lineage>
        <taxon>Bacteria</taxon>
        <taxon>Pseudomonadati</taxon>
        <taxon>Pseudomonadota</taxon>
        <taxon>Alphaproteobacteria</taxon>
        <taxon>Hyphomicrobiales</taxon>
        <taxon>Rhizobiaceae</taxon>
        <taxon>Liberibacter</taxon>
    </lineage>
</organism>
<gene>
    <name evidence="1" type="ORF">WSI_00135</name>
</gene>
<sequence>MVLKFLTKNTRKEEKIFSRDSLFVLRNLRDIDYDRYLACLLSPPLYRISLSFLYYFHTELMRVRDTARNPITRDMRLQWWKDIFESSTKGLIAESISPFSVELLSIVRQYDLPNQYFLDMIEAHFFDSYNDSIFDCKQFEHYAFRISSRLIHLATMILDSERYSASLRVIKYAGIAQFIGQLICQLPIHYHRGQLYFPLDILGAVGLDRESFLSGQNSDRISLAIKIFAELGLKYLFKAREEMRYILPDVFPAFIPVSITESVLKHAQNHGFKIVSHSHTPNQLVRPWYMLSSSIKKRF</sequence>
<protein>
    <submittedName>
        <fullName evidence="1">Phytoene synthase protein</fullName>
    </submittedName>
</protein>